<accession>A0A0A9CS42</accession>
<proteinExistence type="predicted"/>
<organism evidence="1">
    <name type="scientific">Arundo donax</name>
    <name type="common">Giant reed</name>
    <name type="synonym">Donax arundinaceus</name>
    <dbReference type="NCBI Taxonomy" id="35708"/>
    <lineage>
        <taxon>Eukaryota</taxon>
        <taxon>Viridiplantae</taxon>
        <taxon>Streptophyta</taxon>
        <taxon>Embryophyta</taxon>
        <taxon>Tracheophyta</taxon>
        <taxon>Spermatophyta</taxon>
        <taxon>Magnoliopsida</taxon>
        <taxon>Liliopsida</taxon>
        <taxon>Poales</taxon>
        <taxon>Poaceae</taxon>
        <taxon>PACMAD clade</taxon>
        <taxon>Arundinoideae</taxon>
        <taxon>Arundineae</taxon>
        <taxon>Arundo</taxon>
    </lineage>
</organism>
<sequence length="42" mass="5138">MMGMWSNRHGFGHNSRLYEKDKCRIRTDTAIRELMMKTKHRN</sequence>
<dbReference type="AlphaFoldDB" id="A0A0A9CS42"/>
<reference evidence="1" key="1">
    <citation type="submission" date="2014-09" db="EMBL/GenBank/DDBJ databases">
        <authorList>
            <person name="Magalhaes I.L.F."/>
            <person name="Oliveira U."/>
            <person name="Santos F.R."/>
            <person name="Vidigal T.H.D.A."/>
            <person name="Brescovit A.D."/>
            <person name="Santos A.J."/>
        </authorList>
    </citation>
    <scope>NUCLEOTIDE SEQUENCE</scope>
    <source>
        <tissue evidence="1">Shoot tissue taken approximately 20 cm above the soil surface</tissue>
    </source>
</reference>
<reference evidence="1" key="2">
    <citation type="journal article" date="2015" name="Data Brief">
        <title>Shoot transcriptome of the giant reed, Arundo donax.</title>
        <authorList>
            <person name="Barrero R.A."/>
            <person name="Guerrero F.D."/>
            <person name="Moolhuijzen P."/>
            <person name="Goolsby J.A."/>
            <person name="Tidwell J."/>
            <person name="Bellgard S.E."/>
            <person name="Bellgard M.I."/>
        </authorList>
    </citation>
    <scope>NUCLEOTIDE SEQUENCE</scope>
    <source>
        <tissue evidence="1">Shoot tissue taken approximately 20 cm above the soil surface</tissue>
    </source>
</reference>
<dbReference type="EMBL" id="GBRH01221700">
    <property type="protein sequence ID" value="JAD76195.1"/>
    <property type="molecule type" value="Transcribed_RNA"/>
</dbReference>
<protein>
    <submittedName>
        <fullName evidence="1">Uncharacterized protein</fullName>
    </submittedName>
</protein>
<name>A0A0A9CS42_ARUDO</name>
<evidence type="ECO:0000313" key="1">
    <source>
        <dbReference type="EMBL" id="JAD76195.1"/>
    </source>
</evidence>